<dbReference type="PANTHER" id="PTHR33085:SF41">
    <property type="entry name" value="OS12G0624400 PROTEIN"/>
    <property type="match status" value="1"/>
</dbReference>
<name>A0A835E6T2_9POAL</name>
<evidence type="ECO:0000313" key="2">
    <source>
        <dbReference type="Proteomes" id="UP000636709"/>
    </source>
</evidence>
<organism evidence="1 2">
    <name type="scientific">Digitaria exilis</name>
    <dbReference type="NCBI Taxonomy" id="1010633"/>
    <lineage>
        <taxon>Eukaryota</taxon>
        <taxon>Viridiplantae</taxon>
        <taxon>Streptophyta</taxon>
        <taxon>Embryophyta</taxon>
        <taxon>Tracheophyta</taxon>
        <taxon>Spermatophyta</taxon>
        <taxon>Magnoliopsida</taxon>
        <taxon>Liliopsida</taxon>
        <taxon>Poales</taxon>
        <taxon>Poaceae</taxon>
        <taxon>PACMAD clade</taxon>
        <taxon>Panicoideae</taxon>
        <taxon>Panicodae</taxon>
        <taxon>Paniceae</taxon>
        <taxon>Anthephorinae</taxon>
        <taxon>Digitaria</taxon>
    </lineage>
</organism>
<comment type="caution">
    <text evidence="1">The sequence shown here is derived from an EMBL/GenBank/DDBJ whole genome shotgun (WGS) entry which is preliminary data.</text>
</comment>
<accession>A0A835E6T2</accession>
<dbReference type="Pfam" id="PF07893">
    <property type="entry name" value="DUF1668"/>
    <property type="match status" value="1"/>
</dbReference>
<dbReference type="EMBL" id="JACEFO010002272">
    <property type="protein sequence ID" value="KAF8669389.1"/>
    <property type="molecule type" value="Genomic_DNA"/>
</dbReference>
<evidence type="ECO:0000313" key="1">
    <source>
        <dbReference type="EMBL" id="KAF8669389.1"/>
    </source>
</evidence>
<dbReference type="Proteomes" id="UP000636709">
    <property type="component" value="Unassembled WGS sequence"/>
</dbReference>
<dbReference type="InterPro" id="IPR012871">
    <property type="entry name" value="DUF1668_ORYSA"/>
</dbReference>
<protein>
    <recommendedName>
        <fullName evidence="3">DUF295 domain-containing protein</fullName>
    </recommendedName>
</protein>
<keyword evidence="2" id="KW-1185">Reference proteome</keyword>
<reference evidence="1" key="1">
    <citation type="submission" date="2020-07" db="EMBL/GenBank/DDBJ databases">
        <title>Genome sequence and genetic diversity analysis of an under-domesticated orphan crop, white fonio (Digitaria exilis).</title>
        <authorList>
            <person name="Bennetzen J.L."/>
            <person name="Chen S."/>
            <person name="Ma X."/>
            <person name="Wang X."/>
            <person name="Yssel A.E.J."/>
            <person name="Chaluvadi S.R."/>
            <person name="Johnson M."/>
            <person name="Gangashetty P."/>
            <person name="Hamidou F."/>
            <person name="Sanogo M.D."/>
            <person name="Zwaenepoel A."/>
            <person name="Wallace J."/>
            <person name="Van De Peer Y."/>
            <person name="Van Deynze A."/>
        </authorList>
    </citation>
    <scope>NUCLEOTIDE SEQUENCE</scope>
    <source>
        <tissue evidence="1">Leaves</tissue>
    </source>
</reference>
<sequence length="346" mass="39071">MSKRRQEHEQGQGTCKRLQKQKQKHLYLVLDDWDKGFTIRKIDGGNPRLGEPPVLRLVAPVPHYPMSFVALGSSIFTSCNRHNGTLVYDTETAALATGPCLPDPLLDGVNIFVAVDDMLYALAYYFALRPHSFEVMSTATNKGSRPSTPALDWSWQSVPSSSPFDTEEAIVSYAVHPDGHTIFMSSHRLYRGRTFSFDTRRCEWRYHGEWRLPFKGKGYFDSQLDAWVGLHDESGGICSCQVASRSSTSNIQPEWKTVKEKLWSQKKLALLTYMGGARFCIVECVLREGLKKYGDAFGDHDGCMLHISTFGLKYSHEGELQTIGRATNSCLMSKHFDSFSPVAFWM</sequence>
<gene>
    <name evidence="1" type="ORF">HU200_051735</name>
</gene>
<dbReference type="PANTHER" id="PTHR33085">
    <property type="entry name" value="OS12G0113100 PROTEIN-RELATED"/>
    <property type="match status" value="1"/>
</dbReference>
<proteinExistence type="predicted"/>
<dbReference type="AlphaFoldDB" id="A0A835E6T2"/>
<evidence type="ECO:0008006" key="3">
    <source>
        <dbReference type="Google" id="ProtNLM"/>
    </source>
</evidence>
<dbReference type="OrthoDB" id="638129at2759"/>